<dbReference type="InterPro" id="IPR007557">
    <property type="entry name" value="PSP1_C"/>
</dbReference>
<feature type="domain" description="PSP1 C-terminal" evidence="2">
    <location>
        <begin position="122"/>
        <end position="207"/>
    </location>
</feature>
<dbReference type="PANTHER" id="PTHR43830:SF3">
    <property type="entry name" value="PROTEIN PSP1"/>
    <property type="match status" value="1"/>
</dbReference>
<gene>
    <name evidence="3" type="ORF">DAY19_12075</name>
</gene>
<dbReference type="NCBIfam" id="NF041131">
    <property type="entry name" value="RicT_YaaT_fam"/>
    <property type="match status" value="1"/>
</dbReference>
<dbReference type="Proteomes" id="UP000443582">
    <property type="component" value="Unassembled WGS sequence"/>
</dbReference>
<reference evidence="4" key="1">
    <citation type="journal article" date="2019" name="Int. J. Syst. Evol. Microbiol.">
        <title>Halobacteriovorax valvorus sp. nov., a novel prokaryotic predator isolated from coastal seawater of China.</title>
        <authorList>
            <person name="Chen M.-X."/>
        </authorList>
    </citation>
    <scope>NUCLEOTIDE SEQUENCE [LARGE SCALE GENOMIC DNA]</scope>
    <source>
        <strain evidence="4">BL9</strain>
    </source>
</reference>
<feature type="compositionally biased region" description="Acidic residues" evidence="1">
    <location>
        <begin position="374"/>
        <end position="399"/>
    </location>
</feature>
<feature type="region of interest" description="Disordered" evidence="1">
    <location>
        <begin position="372"/>
        <end position="494"/>
    </location>
</feature>
<comment type="caution">
    <text evidence="3">The sequence shown here is derived from an EMBL/GenBank/DDBJ whole genome shotgun (WGS) entry which is preliminary data.</text>
</comment>
<dbReference type="EMBL" id="QDKL01000003">
    <property type="protein sequence ID" value="RZF20716.1"/>
    <property type="molecule type" value="Genomic_DNA"/>
</dbReference>
<dbReference type="PANTHER" id="PTHR43830">
    <property type="entry name" value="PROTEIN PSP1"/>
    <property type="match status" value="1"/>
</dbReference>
<protein>
    <recommendedName>
        <fullName evidence="2">PSP1 C-terminal domain-containing protein</fullName>
    </recommendedName>
</protein>
<sequence>MTDNNTTQDSDQSEAAKNTETKQAKDSPRESNKEQKKKANKFSKHDDKLAKEQEGKFEEGQTLTMVRVRFPGNAKSQPFLLGKRKFTYGQKVIAMSDRGMTVGYINSFPYEVEFDKSMLPIRSISKVATQEDIDEQKSYMKKENEAEVTCIRLIEKHNLNMNLTHVEFIQFGKKAVFYFTAPERVDFRNLVKDLVSEIKMRIELRQISVRDRAAALGATGACGLQTCCSYFLTNYGNTSIKMAKNQNLALIPAKINGVCGQVKCCIKYEDDVYTNKREFLPGEGSYIRTKNGDIGKVLKLHILLEQFEMLTDRGYIRRYYKNQFDRKRCRPPKDWKFPTEFRSITKENSVVIGIEELEEELRLRKQAFLKSLHDEDDDQDEDAHELMDDEESTSDDEEIEKLPLDSSEDENDNIPKENVEKKRHNNNRPKRRSNNNRNRGPRNDKSDNKDGEKKSRGRNNRNRPPKGKGGGNFRKPSGEKSENKGANSPKKSDQ</sequence>
<keyword evidence="4" id="KW-1185">Reference proteome</keyword>
<proteinExistence type="predicted"/>
<evidence type="ECO:0000313" key="3">
    <source>
        <dbReference type="EMBL" id="RZF20716.1"/>
    </source>
</evidence>
<feature type="compositionally biased region" description="Polar residues" evidence="1">
    <location>
        <begin position="1"/>
        <end position="16"/>
    </location>
</feature>
<feature type="compositionally biased region" description="Basic residues" evidence="1">
    <location>
        <begin position="421"/>
        <end position="434"/>
    </location>
</feature>
<feature type="compositionally biased region" description="Basic and acidic residues" evidence="1">
    <location>
        <begin position="43"/>
        <end position="56"/>
    </location>
</feature>
<feature type="region of interest" description="Disordered" evidence="1">
    <location>
        <begin position="1"/>
        <end position="56"/>
    </location>
</feature>
<dbReference type="InterPro" id="IPR047767">
    <property type="entry name" value="PSP1-like"/>
</dbReference>
<organism evidence="3 4">
    <name type="scientific">Halobacteriovorax vibrionivorans</name>
    <dbReference type="NCBI Taxonomy" id="2152716"/>
    <lineage>
        <taxon>Bacteria</taxon>
        <taxon>Pseudomonadati</taxon>
        <taxon>Bdellovibrionota</taxon>
        <taxon>Bacteriovoracia</taxon>
        <taxon>Bacteriovoracales</taxon>
        <taxon>Halobacteriovoraceae</taxon>
        <taxon>Halobacteriovorax</taxon>
    </lineage>
</organism>
<name>A0ABY0IFZ4_9BACT</name>
<evidence type="ECO:0000256" key="1">
    <source>
        <dbReference type="SAM" id="MobiDB-lite"/>
    </source>
</evidence>
<feature type="compositionally biased region" description="Basic residues" evidence="1">
    <location>
        <begin position="455"/>
        <end position="466"/>
    </location>
</feature>
<feature type="compositionally biased region" description="Basic and acidic residues" evidence="1">
    <location>
        <begin position="17"/>
        <end position="34"/>
    </location>
</feature>
<evidence type="ECO:0000313" key="4">
    <source>
        <dbReference type="Proteomes" id="UP000443582"/>
    </source>
</evidence>
<accession>A0ABY0IFZ4</accession>
<feature type="compositionally biased region" description="Basic and acidic residues" evidence="1">
    <location>
        <begin position="441"/>
        <end position="454"/>
    </location>
</feature>
<dbReference type="PROSITE" id="PS51411">
    <property type="entry name" value="PSP1_C"/>
    <property type="match status" value="1"/>
</dbReference>
<evidence type="ECO:0000259" key="2">
    <source>
        <dbReference type="PROSITE" id="PS51411"/>
    </source>
</evidence>
<dbReference type="Pfam" id="PF04468">
    <property type="entry name" value="PSP1"/>
    <property type="match status" value="1"/>
</dbReference>
<dbReference type="RefSeq" id="WP_115362815.1">
    <property type="nucleotide sequence ID" value="NZ_QDKL01000003.1"/>
</dbReference>